<name>A0ABD1IM13_SALDI</name>
<evidence type="ECO:0000313" key="3">
    <source>
        <dbReference type="Proteomes" id="UP001567538"/>
    </source>
</evidence>
<reference evidence="2 3" key="1">
    <citation type="submission" date="2024-06" db="EMBL/GenBank/DDBJ databases">
        <title>A chromosome level genome sequence of Diviner's sage (Salvia divinorum).</title>
        <authorList>
            <person name="Ford S.A."/>
            <person name="Ro D.-K."/>
            <person name="Ness R.W."/>
            <person name="Phillips M.A."/>
        </authorList>
    </citation>
    <scope>NUCLEOTIDE SEQUENCE [LARGE SCALE GENOMIC DNA]</scope>
    <source>
        <strain evidence="2">SAF-2024a</strain>
        <tissue evidence="2">Leaf</tissue>
    </source>
</reference>
<dbReference type="EMBL" id="JBEAFC010000001">
    <property type="protein sequence ID" value="KAL1569736.1"/>
    <property type="molecule type" value="Genomic_DNA"/>
</dbReference>
<keyword evidence="3" id="KW-1185">Reference proteome</keyword>
<organism evidence="2 3">
    <name type="scientific">Salvia divinorum</name>
    <name type="common">Maria pastora</name>
    <name type="synonym">Diviner's sage</name>
    <dbReference type="NCBI Taxonomy" id="28513"/>
    <lineage>
        <taxon>Eukaryota</taxon>
        <taxon>Viridiplantae</taxon>
        <taxon>Streptophyta</taxon>
        <taxon>Embryophyta</taxon>
        <taxon>Tracheophyta</taxon>
        <taxon>Spermatophyta</taxon>
        <taxon>Magnoliopsida</taxon>
        <taxon>eudicotyledons</taxon>
        <taxon>Gunneridae</taxon>
        <taxon>Pentapetalae</taxon>
        <taxon>asterids</taxon>
        <taxon>lamiids</taxon>
        <taxon>Lamiales</taxon>
        <taxon>Lamiaceae</taxon>
        <taxon>Nepetoideae</taxon>
        <taxon>Mentheae</taxon>
        <taxon>Salviinae</taxon>
        <taxon>Salvia</taxon>
        <taxon>Salvia subgen. Calosphace</taxon>
    </lineage>
</organism>
<feature type="region of interest" description="Disordered" evidence="1">
    <location>
        <begin position="89"/>
        <end position="110"/>
    </location>
</feature>
<sequence length="110" mass="12027">MIKNPFCRPRLRPSAAAAKKSPMSLLDRLREAVFRLIMISALAKGSGAAAHRHRSSPEPPSSDHYYYPNDHHHSEAIADCIQFIKKSTTTADDDETGHSASAAGFPLPVM</sequence>
<dbReference type="Proteomes" id="UP001567538">
    <property type="component" value="Unassembled WGS sequence"/>
</dbReference>
<evidence type="ECO:0000313" key="2">
    <source>
        <dbReference type="EMBL" id="KAL1569736.1"/>
    </source>
</evidence>
<protein>
    <submittedName>
        <fullName evidence="2">Uncharacterized protein</fullName>
    </submittedName>
</protein>
<evidence type="ECO:0000256" key="1">
    <source>
        <dbReference type="SAM" id="MobiDB-lite"/>
    </source>
</evidence>
<dbReference type="PANTHER" id="PTHR35111">
    <property type="entry name" value="F10A5.9-RELATED"/>
    <property type="match status" value="1"/>
</dbReference>
<comment type="caution">
    <text evidence="2">The sequence shown here is derived from an EMBL/GenBank/DDBJ whole genome shotgun (WGS) entry which is preliminary data.</text>
</comment>
<dbReference type="PANTHER" id="PTHR35111:SF1">
    <property type="entry name" value="OS04G0115900 PROTEIN"/>
    <property type="match status" value="1"/>
</dbReference>
<gene>
    <name evidence="2" type="ORF">AAHA92_01177</name>
</gene>
<accession>A0ABD1IM13</accession>
<feature type="region of interest" description="Disordered" evidence="1">
    <location>
        <begin position="44"/>
        <end position="70"/>
    </location>
</feature>
<dbReference type="AlphaFoldDB" id="A0ABD1IM13"/>
<proteinExistence type="predicted"/>